<gene>
    <name evidence="2" type="ORF">UFOPK3268_01334</name>
</gene>
<evidence type="ECO:0000256" key="1">
    <source>
        <dbReference type="SAM" id="Phobius"/>
    </source>
</evidence>
<name>A0A6J7C2Y4_9ZZZZ</name>
<dbReference type="AlphaFoldDB" id="A0A6J7C2Y4"/>
<accession>A0A6J7C2Y4</accession>
<proteinExistence type="predicted"/>
<dbReference type="EMBL" id="CAFBIZ010000189">
    <property type="protein sequence ID" value="CAB4851725.1"/>
    <property type="molecule type" value="Genomic_DNA"/>
</dbReference>
<sequence>MCAIVALAMAPGARREIAGSRGSLSGTGMIQAGVICSWVAIGLTIVAAAVVVVALLVSKNPPMMGT</sequence>
<feature type="transmembrane region" description="Helical" evidence="1">
    <location>
        <begin position="31"/>
        <end position="57"/>
    </location>
</feature>
<keyword evidence="1" id="KW-0812">Transmembrane</keyword>
<evidence type="ECO:0000313" key="2">
    <source>
        <dbReference type="EMBL" id="CAB4851725.1"/>
    </source>
</evidence>
<keyword evidence="1" id="KW-1133">Transmembrane helix</keyword>
<reference evidence="2" key="1">
    <citation type="submission" date="2020-05" db="EMBL/GenBank/DDBJ databases">
        <authorList>
            <person name="Chiriac C."/>
            <person name="Salcher M."/>
            <person name="Ghai R."/>
            <person name="Kavagutti S V."/>
        </authorList>
    </citation>
    <scope>NUCLEOTIDE SEQUENCE</scope>
</reference>
<keyword evidence="1" id="KW-0472">Membrane</keyword>
<protein>
    <submittedName>
        <fullName evidence="2">Unannotated protein</fullName>
    </submittedName>
</protein>
<organism evidence="2">
    <name type="scientific">freshwater metagenome</name>
    <dbReference type="NCBI Taxonomy" id="449393"/>
    <lineage>
        <taxon>unclassified sequences</taxon>
        <taxon>metagenomes</taxon>
        <taxon>ecological metagenomes</taxon>
    </lineage>
</organism>